<evidence type="ECO:0000313" key="2">
    <source>
        <dbReference type="Proteomes" id="UP000196027"/>
    </source>
</evidence>
<dbReference type="Proteomes" id="UP000196027">
    <property type="component" value="Chromosome"/>
</dbReference>
<sequence>MDSRICQTFAVSPAEPGDFPLRVKPVARDHLTVHWEMDVARYNFVITDLSTCQRHLSVLLLGAVDVSK</sequence>
<accession>A0A1Y0ICS2</accession>
<organism evidence="1 2">
    <name type="scientific">Oleiphilus messinensis</name>
    <dbReference type="NCBI Taxonomy" id="141451"/>
    <lineage>
        <taxon>Bacteria</taxon>
        <taxon>Pseudomonadati</taxon>
        <taxon>Pseudomonadota</taxon>
        <taxon>Gammaproteobacteria</taxon>
        <taxon>Oceanospirillales</taxon>
        <taxon>Oleiphilaceae</taxon>
        <taxon>Oleiphilus</taxon>
    </lineage>
</organism>
<evidence type="ECO:0000313" key="1">
    <source>
        <dbReference type="EMBL" id="ARU58352.1"/>
    </source>
</evidence>
<name>A0A1Y0ICS2_9GAMM</name>
<protein>
    <submittedName>
        <fullName evidence="1">Uncharacterized protein</fullName>
    </submittedName>
</protein>
<dbReference type="EMBL" id="CP021425">
    <property type="protein sequence ID" value="ARU58352.1"/>
    <property type="molecule type" value="Genomic_DNA"/>
</dbReference>
<gene>
    <name evidence="1" type="ORF">OLMES_4350</name>
</gene>
<dbReference type="AlphaFoldDB" id="A0A1Y0ICS2"/>
<keyword evidence="2" id="KW-1185">Reference proteome</keyword>
<dbReference type="KEGG" id="ome:OLMES_4350"/>
<reference evidence="1 2" key="1">
    <citation type="submission" date="2017-05" db="EMBL/GenBank/DDBJ databases">
        <title>Genomic insights into alkan degradation activity of Oleiphilus messinensis.</title>
        <authorList>
            <person name="Kozyavkin S.A."/>
            <person name="Slesarev A.I."/>
            <person name="Golyshin P.N."/>
            <person name="Korzhenkov A."/>
            <person name="Golyshina O.N."/>
            <person name="Toshchakov S.V."/>
        </authorList>
    </citation>
    <scope>NUCLEOTIDE SEQUENCE [LARGE SCALE GENOMIC DNA]</scope>
    <source>
        <strain evidence="1 2">ME102</strain>
    </source>
</reference>
<proteinExistence type="predicted"/>